<feature type="DNA-binding region" description="OmpR/PhoB-type" evidence="9">
    <location>
        <begin position="134"/>
        <end position="233"/>
    </location>
</feature>
<dbReference type="Gene3D" id="6.10.250.690">
    <property type="match status" value="1"/>
</dbReference>
<dbReference type="PANTHER" id="PTHR48111:SF40">
    <property type="entry name" value="PHOSPHATE REGULON TRANSCRIPTIONAL REGULATORY PROTEIN PHOB"/>
    <property type="match status" value="1"/>
</dbReference>
<dbReference type="GO" id="GO:0006355">
    <property type="term" value="P:regulation of DNA-templated transcription"/>
    <property type="evidence" value="ECO:0007669"/>
    <property type="project" value="InterPro"/>
</dbReference>
<evidence type="ECO:0000259" key="11">
    <source>
        <dbReference type="PROSITE" id="PS51755"/>
    </source>
</evidence>
<keyword evidence="3" id="KW-0902">Two-component regulatory system</keyword>
<evidence type="ECO:0000256" key="4">
    <source>
        <dbReference type="ARBA" id="ARBA00023015"/>
    </source>
</evidence>
<dbReference type="InterPro" id="IPR011006">
    <property type="entry name" value="CheY-like_superfamily"/>
</dbReference>
<dbReference type="SMART" id="SM00862">
    <property type="entry name" value="Trans_reg_C"/>
    <property type="match status" value="1"/>
</dbReference>
<dbReference type="PROSITE" id="PS50110">
    <property type="entry name" value="RESPONSE_REGULATORY"/>
    <property type="match status" value="1"/>
</dbReference>
<dbReference type="PROSITE" id="PS51755">
    <property type="entry name" value="OMPR_PHOB"/>
    <property type="match status" value="1"/>
</dbReference>
<evidence type="ECO:0000313" key="13">
    <source>
        <dbReference type="Proteomes" id="UP000298324"/>
    </source>
</evidence>
<dbReference type="Pfam" id="PF00072">
    <property type="entry name" value="Response_reg"/>
    <property type="match status" value="1"/>
</dbReference>
<accession>A0A4Y7RG02</accession>
<dbReference type="InterPro" id="IPR001867">
    <property type="entry name" value="OmpR/PhoB-type_DNA-bd"/>
</dbReference>
<keyword evidence="5 9" id="KW-0238">DNA-binding</keyword>
<evidence type="ECO:0000259" key="10">
    <source>
        <dbReference type="PROSITE" id="PS50110"/>
    </source>
</evidence>
<evidence type="ECO:0000256" key="2">
    <source>
        <dbReference type="ARBA" id="ARBA00022553"/>
    </source>
</evidence>
<keyword evidence="13" id="KW-1185">Reference proteome</keyword>
<organism evidence="12 13">
    <name type="scientific">Pelotomaculum schinkii</name>
    <dbReference type="NCBI Taxonomy" id="78350"/>
    <lineage>
        <taxon>Bacteria</taxon>
        <taxon>Bacillati</taxon>
        <taxon>Bacillota</taxon>
        <taxon>Clostridia</taxon>
        <taxon>Eubacteriales</taxon>
        <taxon>Desulfotomaculaceae</taxon>
        <taxon>Pelotomaculum</taxon>
    </lineage>
</organism>
<dbReference type="SUPFAM" id="SSF52172">
    <property type="entry name" value="CheY-like"/>
    <property type="match status" value="1"/>
</dbReference>
<keyword evidence="4" id="KW-0805">Transcription regulation</keyword>
<evidence type="ECO:0000256" key="9">
    <source>
        <dbReference type="PROSITE-ProRule" id="PRU01091"/>
    </source>
</evidence>
<evidence type="ECO:0000256" key="6">
    <source>
        <dbReference type="ARBA" id="ARBA00023163"/>
    </source>
</evidence>
<dbReference type="InterPro" id="IPR039420">
    <property type="entry name" value="WalR-like"/>
</dbReference>
<feature type="modified residue" description="4-aspartylphosphate" evidence="8">
    <location>
        <position position="54"/>
    </location>
</feature>
<dbReference type="InterPro" id="IPR001789">
    <property type="entry name" value="Sig_transdc_resp-reg_receiver"/>
</dbReference>
<protein>
    <recommendedName>
        <fullName evidence="1">Stage 0 sporulation protein A homolog</fullName>
    </recommendedName>
</protein>
<dbReference type="InterPro" id="IPR036388">
    <property type="entry name" value="WH-like_DNA-bd_sf"/>
</dbReference>
<dbReference type="FunFam" id="3.40.50.2300:FF:000001">
    <property type="entry name" value="DNA-binding response regulator PhoB"/>
    <property type="match status" value="1"/>
</dbReference>
<evidence type="ECO:0000313" key="12">
    <source>
        <dbReference type="EMBL" id="TEB07257.1"/>
    </source>
</evidence>
<name>A0A4Y7RG02_9FIRM</name>
<dbReference type="SMART" id="SM00448">
    <property type="entry name" value="REC"/>
    <property type="match status" value="1"/>
</dbReference>
<reference evidence="12 13" key="1">
    <citation type="journal article" date="2018" name="Environ. Microbiol.">
        <title>Novel energy conservation strategies and behaviour of Pelotomaculum schinkii driving syntrophic propionate catabolism.</title>
        <authorList>
            <person name="Hidalgo-Ahumada C.A.P."/>
            <person name="Nobu M.K."/>
            <person name="Narihiro T."/>
            <person name="Tamaki H."/>
            <person name="Liu W.T."/>
            <person name="Kamagata Y."/>
            <person name="Stams A.J.M."/>
            <person name="Imachi H."/>
            <person name="Sousa D.Z."/>
        </authorList>
    </citation>
    <scope>NUCLEOTIDE SEQUENCE [LARGE SCALE GENOMIC DNA]</scope>
    <source>
        <strain evidence="12 13">HH</strain>
    </source>
</reference>
<evidence type="ECO:0000256" key="1">
    <source>
        <dbReference type="ARBA" id="ARBA00018672"/>
    </source>
</evidence>
<sequence>MELPLILVVDDETNILELLKFNLVKNGYQVVGLTNGLDAIKFMEKDKPDLIILDIMLPYMDGYEVLRILRADPETTGIPIIMLSAKDEEIDKVLGLELGADDYVTKPFSPREMVARVKSHLRRKATASQKIEQNNEIQVKRLIIKPEKYEASMDGKKLDLTPKEFELLHLLALNPGRVFTRDILLERIWGYDHSRETRTVDVHIRYLRQKLERDPANPEYIETVRGVGYRFHETS</sequence>
<proteinExistence type="predicted"/>
<dbReference type="GO" id="GO:0000156">
    <property type="term" value="F:phosphorelay response regulator activity"/>
    <property type="evidence" value="ECO:0007669"/>
    <property type="project" value="TreeGrafter"/>
</dbReference>
<dbReference type="GO" id="GO:0032993">
    <property type="term" value="C:protein-DNA complex"/>
    <property type="evidence" value="ECO:0007669"/>
    <property type="project" value="TreeGrafter"/>
</dbReference>
<comment type="caution">
    <text evidence="12">The sequence shown here is derived from an EMBL/GenBank/DDBJ whole genome shotgun (WGS) entry which is preliminary data.</text>
</comment>
<dbReference type="GO" id="GO:0005829">
    <property type="term" value="C:cytosol"/>
    <property type="evidence" value="ECO:0007669"/>
    <property type="project" value="TreeGrafter"/>
</dbReference>
<evidence type="ECO:0000256" key="3">
    <source>
        <dbReference type="ARBA" id="ARBA00023012"/>
    </source>
</evidence>
<dbReference type="Proteomes" id="UP000298324">
    <property type="component" value="Unassembled WGS sequence"/>
</dbReference>
<dbReference type="Gene3D" id="1.10.10.10">
    <property type="entry name" value="Winged helix-like DNA-binding domain superfamily/Winged helix DNA-binding domain"/>
    <property type="match status" value="1"/>
</dbReference>
<dbReference type="EMBL" id="QFGA01000001">
    <property type="protein sequence ID" value="TEB07257.1"/>
    <property type="molecule type" value="Genomic_DNA"/>
</dbReference>
<dbReference type="GO" id="GO:0000976">
    <property type="term" value="F:transcription cis-regulatory region binding"/>
    <property type="evidence" value="ECO:0007669"/>
    <property type="project" value="TreeGrafter"/>
</dbReference>
<comment type="function">
    <text evidence="7">May play the central regulatory role in sporulation. It may be an element of the effector pathway responsible for the activation of sporulation genes in response to nutritional stress. Spo0A may act in concert with spo0H (a sigma factor) to control the expression of some genes that are critical to the sporulation process.</text>
</comment>
<evidence type="ECO:0000256" key="5">
    <source>
        <dbReference type="ARBA" id="ARBA00023125"/>
    </source>
</evidence>
<keyword evidence="6" id="KW-0804">Transcription</keyword>
<dbReference type="SUPFAM" id="SSF46894">
    <property type="entry name" value="C-terminal effector domain of the bipartite response regulators"/>
    <property type="match status" value="1"/>
</dbReference>
<feature type="domain" description="OmpR/PhoB-type" evidence="11">
    <location>
        <begin position="134"/>
        <end position="233"/>
    </location>
</feature>
<dbReference type="AlphaFoldDB" id="A0A4Y7RG02"/>
<dbReference type="Pfam" id="PF00486">
    <property type="entry name" value="Trans_reg_C"/>
    <property type="match status" value="1"/>
</dbReference>
<feature type="domain" description="Response regulatory" evidence="10">
    <location>
        <begin position="5"/>
        <end position="121"/>
    </location>
</feature>
<gene>
    <name evidence="12" type="primary">phoP_1</name>
    <name evidence="12" type="ORF">Psch_00804</name>
</gene>
<dbReference type="CDD" id="cd00383">
    <property type="entry name" value="trans_reg_C"/>
    <property type="match status" value="1"/>
</dbReference>
<dbReference type="Gene3D" id="3.40.50.2300">
    <property type="match status" value="1"/>
</dbReference>
<keyword evidence="2 8" id="KW-0597">Phosphoprotein</keyword>
<evidence type="ECO:0000256" key="7">
    <source>
        <dbReference type="ARBA" id="ARBA00024867"/>
    </source>
</evidence>
<evidence type="ECO:0000256" key="8">
    <source>
        <dbReference type="PROSITE-ProRule" id="PRU00169"/>
    </source>
</evidence>
<dbReference type="InterPro" id="IPR016032">
    <property type="entry name" value="Sig_transdc_resp-reg_C-effctor"/>
</dbReference>
<dbReference type="FunFam" id="1.10.10.10:FF:000018">
    <property type="entry name" value="DNA-binding response regulator ResD"/>
    <property type="match status" value="1"/>
</dbReference>
<dbReference type="PANTHER" id="PTHR48111">
    <property type="entry name" value="REGULATOR OF RPOS"/>
    <property type="match status" value="1"/>
</dbReference>